<dbReference type="RefSeq" id="WP_096431572.1">
    <property type="nucleotide sequence ID" value="NZ_AP018042.1"/>
</dbReference>
<keyword evidence="2" id="KW-1185">Reference proteome</keyword>
<evidence type="ECO:0000313" key="1">
    <source>
        <dbReference type="EMBL" id="BAX81825.1"/>
    </source>
</evidence>
<reference evidence="2" key="2">
    <citation type="journal article" date="2020" name="Antonie Van Leeuwenhoek">
        <title>Labilibaculum antarcticum sp. nov., a novel facultative anaerobic, psychrotorelant bacterium isolated from marine sediment of Antarctica.</title>
        <authorList>
            <person name="Watanabe M."/>
            <person name="Kojima H."/>
            <person name="Fukui M."/>
        </authorList>
    </citation>
    <scope>NUCLEOTIDE SEQUENCE [LARGE SCALE GENOMIC DNA]</scope>
    <source>
        <strain evidence="2">SPP2</strain>
    </source>
</reference>
<reference evidence="1 2" key="1">
    <citation type="journal article" date="2018" name="Mar. Genomics">
        <title>Complete genome sequence of Marinifilaceae bacterium strain SPP2, isolated from the Antarctic marine sediment.</title>
        <authorList>
            <person name="Watanabe M."/>
            <person name="Kojima H."/>
            <person name="Fukui M."/>
        </authorList>
    </citation>
    <scope>NUCLEOTIDE SEQUENCE [LARGE SCALE GENOMIC DNA]</scope>
    <source>
        <strain evidence="1 2">SPP2</strain>
    </source>
</reference>
<dbReference type="EMBL" id="AP018042">
    <property type="protein sequence ID" value="BAX81825.1"/>
    <property type="molecule type" value="Genomic_DNA"/>
</dbReference>
<name>A0A1Y1CN84_9BACT</name>
<dbReference type="Proteomes" id="UP000218267">
    <property type="component" value="Chromosome"/>
</dbReference>
<gene>
    <name evidence="1" type="ORF">ALGA_3527</name>
</gene>
<evidence type="ECO:0000313" key="2">
    <source>
        <dbReference type="Proteomes" id="UP000218267"/>
    </source>
</evidence>
<sequence length="223" mass="26427">MKKSTLLFILIILTAINGISQVYENDKRCQLEKEDDYSVYNSENTSNLDLIQALEVAGIRINKFRLGKFDKKYNLAITIDEYADFKLLATDTIFAGDNEYTYYKEDNEKYFVDYIDEIKIFTREDDNKFSLNIKTYSVDLKNIQSFKLTNEEQYFNLRNYSKTKWKLDKKIPLLIYASSWERNGFQTFCGAVVLEENEKYTERILSSSPHYFLVSYRITEMNI</sequence>
<dbReference type="OrthoDB" id="1086461at2"/>
<accession>A0A1Y1CN84</accession>
<dbReference type="KEGG" id="mbas:ALGA_3527"/>
<proteinExistence type="predicted"/>
<dbReference type="InterPro" id="IPR032222">
    <property type="entry name" value="DUF5041"/>
</dbReference>
<dbReference type="AlphaFoldDB" id="A0A1Y1CN84"/>
<evidence type="ECO:0008006" key="3">
    <source>
        <dbReference type="Google" id="ProtNLM"/>
    </source>
</evidence>
<protein>
    <recommendedName>
        <fullName evidence="3">DUF5041 domain-containing protein</fullName>
    </recommendedName>
</protein>
<organism evidence="1 2">
    <name type="scientific">Labilibaculum antarcticum</name>
    <dbReference type="NCBI Taxonomy" id="1717717"/>
    <lineage>
        <taxon>Bacteria</taxon>
        <taxon>Pseudomonadati</taxon>
        <taxon>Bacteroidota</taxon>
        <taxon>Bacteroidia</taxon>
        <taxon>Marinilabiliales</taxon>
        <taxon>Marinifilaceae</taxon>
        <taxon>Labilibaculum</taxon>
    </lineage>
</organism>
<dbReference type="Pfam" id="PF16444">
    <property type="entry name" value="DUF5041"/>
    <property type="match status" value="1"/>
</dbReference>